<keyword evidence="2" id="KW-1185">Reference proteome</keyword>
<protein>
    <submittedName>
        <fullName evidence="1">Guanylylate cyclase</fullName>
    </submittedName>
</protein>
<dbReference type="InterPro" id="IPR018616">
    <property type="entry name" value="GUCD1"/>
</dbReference>
<accession>A0A9K3KIF6</accession>
<evidence type="ECO:0000313" key="2">
    <source>
        <dbReference type="Proteomes" id="UP000693970"/>
    </source>
</evidence>
<dbReference type="PANTHER" id="PTHR31400">
    <property type="entry name" value="GUANYLYL CYCLASE DOMAIN CONTAINING PROTEIN 1 GUCD1"/>
    <property type="match status" value="1"/>
</dbReference>
<proteinExistence type="predicted"/>
<comment type="caution">
    <text evidence="1">The sequence shown here is derived from an EMBL/GenBank/DDBJ whole genome shotgun (WGS) entry which is preliminary data.</text>
</comment>
<dbReference type="AlphaFoldDB" id="A0A9K3KIF6"/>
<gene>
    <name evidence="1" type="ORF">IV203_021823</name>
</gene>
<organism evidence="1 2">
    <name type="scientific">Nitzschia inconspicua</name>
    <dbReference type="NCBI Taxonomy" id="303405"/>
    <lineage>
        <taxon>Eukaryota</taxon>
        <taxon>Sar</taxon>
        <taxon>Stramenopiles</taxon>
        <taxon>Ochrophyta</taxon>
        <taxon>Bacillariophyta</taxon>
        <taxon>Bacillariophyceae</taxon>
        <taxon>Bacillariophycidae</taxon>
        <taxon>Bacillariales</taxon>
        <taxon>Bacillariaceae</taxon>
        <taxon>Nitzschia</taxon>
    </lineage>
</organism>
<dbReference type="Pfam" id="PF09778">
    <property type="entry name" value="Guanylate_cyc_2"/>
    <property type="match status" value="1"/>
</dbReference>
<name>A0A9K3KIF6_9STRA</name>
<reference evidence="1" key="1">
    <citation type="journal article" date="2021" name="Sci. Rep.">
        <title>Diploid genomic architecture of Nitzschia inconspicua, an elite biomass production diatom.</title>
        <authorList>
            <person name="Oliver A."/>
            <person name="Podell S."/>
            <person name="Pinowska A."/>
            <person name="Traller J.C."/>
            <person name="Smith S.R."/>
            <person name="McClure R."/>
            <person name="Beliaev A."/>
            <person name="Bohutskyi P."/>
            <person name="Hill E.A."/>
            <person name="Rabines A."/>
            <person name="Zheng H."/>
            <person name="Allen L.Z."/>
            <person name="Kuo A."/>
            <person name="Grigoriev I.V."/>
            <person name="Allen A.E."/>
            <person name="Hazlebeck D."/>
            <person name="Allen E.E."/>
        </authorList>
    </citation>
    <scope>NUCLEOTIDE SEQUENCE</scope>
    <source>
        <strain evidence="1">Hildebrandi</strain>
    </source>
</reference>
<evidence type="ECO:0000313" key="1">
    <source>
        <dbReference type="EMBL" id="KAG7343815.1"/>
    </source>
</evidence>
<sequence length="246" mass="28420">MLLRWLHSNDTFSTFDESLPSSILTPRDMEERRRILDAVNTKSIWTSDLVWQLQKWKLYDKKRFQFVLISKNVSTADQEYENFEYYQQSFSDDQDRVCWTFTELHRQAVPMMESSHFPLSTVLHVTSRYKDVVAMLLVDNSILRNRQEQLDVHPNASSATAYAGHYVILCGTSDDPQHVEKANRVRPDNNIATQSLTDTSFGVCCVLANPDPASPSPLEFVMPDHLEAAWRSKGTDDDIIFLRKLL</sequence>
<dbReference type="PANTHER" id="PTHR31400:SF1">
    <property type="entry name" value="PROTEIN GUCD1"/>
    <property type="match status" value="1"/>
</dbReference>
<reference evidence="1" key="2">
    <citation type="submission" date="2021-04" db="EMBL/GenBank/DDBJ databases">
        <authorList>
            <person name="Podell S."/>
        </authorList>
    </citation>
    <scope>NUCLEOTIDE SEQUENCE</scope>
    <source>
        <strain evidence="1">Hildebrandi</strain>
    </source>
</reference>
<dbReference type="Proteomes" id="UP000693970">
    <property type="component" value="Unassembled WGS sequence"/>
</dbReference>
<dbReference type="OrthoDB" id="206796at2759"/>
<dbReference type="EMBL" id="JAGRRH010000023">
    <property type="protein sequence ID" value="KAG7343815.1"/>
    <property type="molecule type" value="Genomic_DNA"/>
</dbReference>